<evidence type="ECO:0000313" key="1">
    <source>
        <dbReference type="EMBL" id="GME87617.1"/>
    </source>
</evidence>
<comment type="caution">
    <text evidence="1">The sequence shown here is derived from an EMBL/GenBank/DDBJ whole genome shotgun (WGS) entry which is preliminary data.</text>
</comment>
<evidence type="ECO:0000313" key="2">
    <source>
        <dbReference type="Proteomes" id="UP001165101"/>
    </source>
</evidence>
<gene>
    <name evidence="1" type="ORF">Cboi01_000047000</name>
</gene>
<dbReference type="Proteomes" id="UP001165101">
    <property type="component" value="Unassembled WGS sequence"/>
</dbReference>
<proteinExistence type="predicted"/>
<organism evidence="1 2">
    <name type="scientific">Candida boidinii</name>
    <name type="common">Yeast</name>
    <dbReference type="NCBI Taxonomy" id="5477"/>
    <lineage>
        <taxon>Eukaryota</taxon>
        <taxon>Fungi</taxon>
        <taxon>Dikarya</taxon>
        <taxon>Ascomycota</taxon>
        <taxon>Saccharomycotina</taxon>
        <taxon>Pichiomycetes</taxon>
        <taxon>Pichiales</taxon>
        <taxon>Pichiaceae</taxon>
        <taxon>Ogataea</taxon>
        <taxon>Ogataea/Candida clade</taxon>
    </lineage>
</organism>
<accession>A0ACB5TFY6</accession>
<keyword evidence="2" id="KW-1185">Reference proteome</keyword>
<protein>
    <submittedName>
        <fullName evidence="1">Unnamed protein product</fullName>
    </submittedName>
</protein>
<dbReference type="EMBL" id="BSXV01000123">
    <property type="protein sequence ID" value="GME87617.1"/>
    <property type="molecule type" value="Genomic_DNA"/>
</dbReference>
<name>A0ACB5TFY6_CANBO</name>
<reference evidence="1" key="1">
    <citation type="submission" date="2023-04" db="EMBL/GenBank/DDBJ databases">
        <title>Candida boidinii NBRC 1967.</title>
        <authorList>
            <person name="Ichikawa N."/>
            <person name="Sato H."/>
            <person name="Tonouchi N."/>
        </authorList>
    </citation>
    <scope>NUCLEOTIDE SEQUENCE</scope>
    <source>
        <strain evidence="1">NBRC 1967</strain>
    </source>
</reference>
<sequence length="291" mass="32492">MSKVAEPVSWADIDDLPANEVIENNDGTKTIISYKRNDKNQKIKIIQKIKEVKITEKVDPLVALRRKWKRYGEEKNNTKEGPDPKTTYLDEAITLRFKEKSLKKENAAKEAEPVKKSVTSTISCRLCGGPHFSSKCPYKETLGGSSALSKDGESAVASPGSAAAIAAAAALDNPRTYISPIQRRKMEAEANGLSLPSGDNKFERDDSCTLRVMQLNEVVDNNMIRDELFRQYDVVKVNVVRNKLTGVSKGIAYVTFINQQQAQNALERFNGRGYMSLILNIEWSKPRPPQN</sequence>